<comment type="caution">
    <text evidence="2">The sequence shown here is derived from an EMBL/GenBank/DDBJ whole genome shotgun (WGS) entry which is preliminary data.</text>
</comment>
<proteinExistence type="predicted"/>
<reference evidence="2" key="1">
    <citation type="submission" date="2019-06" db="EMBL/GenBank/DDBJ databases">
        <authorList>
            <person name="Zheng W."/>
        </authorList>
    </citation>
    <scope>NUCLEOTIDE SEQUENCE</scope>
    <source>
        <strain evidence="2">QDHG01</strain>
    </source>
</reference>
<feature type="transmembrane region" description="Helical" evidence="1">
    <location>
        <begin position="6"/>
        <end position="27"/>
    </location>
</feature>
<keyword evidence="1" id="KW-0812">Transmembrane</keyword>
<evidence type="ECO:0000313" key="2">
    <source>
        <dbReference type="EMBL" id="TNV79291.1"/>
    </source>
</evidence>
<dbReference type="EMBL" id="RRYP01009116">
    <property type="protein sequence ID" value="TNV79291.1"/>
    <property type="molecule type" value="Genomic_DNA"/>
</dbReference>
<keyword evidence="1" id="KW-1133">Transmembrane helix</keyword>
<feature type="transmembrane region" description="Helical" evidence="1">
    <location>
        <begin position="99"/>
        <end position="119"/>
    </location>
</feature>
<protein>
    <submittedName>
        <fullName evidence="2">Uncharacterized protein</fullName>
    </submittedName>
</protein>
<evidence type="ECO:0000313" key="3">
    <source>
        <dbReference type="Proteomes" id="UP000785679"/>
    </source>
</evidence>
<feature type="transmembrane region" description="Helical" evidence="1">
    <location>
        <begin position="39"/>
        <end position="60"/>
    </location>
</feature>
<accession>A0A8J8NPU4</accession>
<organism evidence="2 3">
    <name type="scientific">Halteria grandinella</name>
    <dbReference type="NCBI Taxonomy" id="5974"/>
    <lineage>
        <taxon>Eukaryota</taxon>
        <taxon>Sar</taxon>
        <taxon>Alveolata</taxon>
        <taxon>Ciliophora</taxon>
        <taxon>Intramacronucleata</taxon>
        <taxon>Spirotrichea</taxon>
        <taxon>Stichotrichia</taxon>
        <taxon>Sporadotrichida</taxon>
        <taxon>Halteriidae</taxon>
        <taxon>Halteria</taxon>
    </lineage>
</organism>
<keyword evidence="1" id="KW-0472">Membrane</keyword>
<dbReference type="AlphaFoldDB" id="A0A8J8NPU4"/>
<sequence>MLIITDLFSLLKVAALLYSFSFFFLIIKARAFEKIKNMQISSVSLIILAQIFTMSQASLFSEQIAKYLSVNWNTSITITSISDTDRPDKTTALSFVNKAIFFAVSVMSTVSTQMYTLFISKVKQQRSTQIPDIAKQVTSGGHDTSLPRYLKRITARNLMKKHISQKITITIALLSISAIPLLQGEPCLKAHLFNLQRRKQAWSNYAQRSHGIAEFSWSHFEMVLHVWILVVF</sequence>
<dbReference type="Proteomes" id="UP000785679">
    <property type="component" value="Unassembled WGS sequence"/>
</dbReference>
<gene>
    <name evidence="2" type="ORF">FGO68_gene8811</name>
</gene>
<keyword evidence="3" id="KW-1185">Reference proteome</keyword>
<name>A0A8J8NPU4_HALGN</name>
<evidence type="ECO:0000256" key="1">
    <source>
        <dbReference type="SAM" id="Phobius"/>
    </source>
</evidence>